<gene>
    <name evidence="1" type="ORF">BD410DRAFT_79113</name>
</gene>
<reference evidence="1 2" key="1">
    <citation type="submission" date="2018-06" db="EMBL/GenBank/DDBJ databases">
        <title>A transcriptomic atlas of mushroom development highlights an independent origin of complex multicellularity.</title>
        <authorList>
            <consortium name="DOE Joint Genome Institute"/>
            <person name="Krizsan K."/>
            <person name="Almasi E."/>
            <person name="Merenyi Z."/>
            <person name="Sahu N."/>
            <person name="Viragh M."/>
            <person name="Koszo T."/>
            <person name="Mondo S."/>
            <person name="Kiss B."/>
            <person name="Balint B."/>
            <person name="Kues U."/>
            <person name="Barry K."/>
            <person name="Hegedus J.C."/>
            <person name="Henrissat B."/>
            <person name="Johnson J."/>
            <person name="Lipzen A."/>
            <person name="Ohm R."/>
            <person name="Nagy I."/>
            <person name="Pangilinan J."/>
            <person name="Yan J."/>
            <person name="Xiong Y."/>
            <person name="Grigoriev I.V."/>
            <person name="Hibbett D.S."/>
            <person name="Nagy L.G."/>
        </authorList>
    </citation>
    <scope>NUCLEOTIDE SEQUENCE [LARGE SCALE GENOMIC DNA]</scope>
    <source>
        <strain evidence="1 2">SZMC22713</strain>
    </source>
</reference>
<evidence type="ECO:0000313" key="1">
    <source>
        <dbReference type="EMBL" id="TDL15977.1"/>
    </source>
</evidence>
<evidence type="ECO:0000313" key="2">
    <source>
        <dbReference type="Proteomes" id="UP000294933"/>
    </source>
</evidence>
<dbReference type="OrthoDB" id="3139566at2759"/>
<dbReference type="AlphaFoldDB" id="A0A4Y7PKR2"/>
<accession>A0A4Y7PKR2</accession>
<protein>
    <recommendedName>
        <fullName evidence="3">F-box domain-containing protein</fullName>
    </recommendedName>
</protein>
<dbReference type="STRING" id="50990.A0A4Y7PKR2"/>
<dbReference type="VEuPathDB" id="FungiDB:BD410DRAFT_79113"/>
<organism evidence="1 2">
    <name type="scientific">Rickenella mellea</name>
    <dbReference type="NCBI Taxonomy" id="50990"/>
    <lineage>
        <taxon>Eukaryota</taxon>
        <taxon>Fungi</taxon>
        <taxon>Dikarya</taxon>
        <taxon>Basidiomycota</taxon>
        <taxon>Agaricomycotina</taxon>
        <taxon>Agaricomycetes</taxon>
        <taxon>Hymenochaetales</taxon>
        <taxon>Rickenellaceae</taxon>
        <taxon>Rickenella</taxon>
    </lineage>
</organism>
<proteinExistence type="predicted"/>
<dbReference type="EMBL" id="ML170255">
    <property type="protein sequence ID" value="TDL15977.1"/>
    <property type="molecule type" value="Genomic_DNA"/>
</dbReference>
<sequence length="166" mass="18670">MMQAPPRKSSVHINGLARELLSMIFLHYLASNPRLSTHRSSQGPLLLGRICSRWRTVSTSTSDLWSSFSVGSTLYSSVIDNSKDLNATNLWILRSGTRPLSVRVTYFTTPSTLAVLFGEKFPQIILAVVSQSWRWKRIRMTILAYLTLTAECMNCPSTGGIREQYP</sequence>
<dbReference type="Proteomes" id="UP000294933">
    <property type="component" value="Unassembled WGS sequence"/>
</dbReference>
<keyword evidence="2" id="KW-1185">Reference proteome</keyword>
<evidence type="ECO:0008006" key="3">
    <source>
        <dbReference type="Google" id="ProtNLM"/>
    </source>
</evidence>
<name>A0A4Y7PKR2_9AGAM</name>